<dbReference type="CDD" id="cd12797">
    <property type="entry name" value="M23_peptidase"/>
    <property type="match status" value="1"/>
</dbReference>
<proteinExistence type="predicted"/>
<sequence>MNVAPQRASVAGMIRPIHWLLLPGLALLSAFGQAQEEAPATIARQSFDVTVPQAPTPVRMLGRAQLTYEIHLTNFSDSPLTVKRVRIVDPADRIVADVAGEALERRLTRVSGPGRAVAPGYRSILFVETDLQPGNVPRSLRPVIDYKVAGDDRLFRTEAPWQEIRAASPVVLGPPLAGGPWAAVHDPSWQRGHRRVFYTIDGRARLPGRYAIDFIKLDLQGRTTTGDADRTGDAFGYGDDVLAVADGEIVGMRDDVAESPLISRNPAHPLGEGAGNYVALRLRNGQVAFYEHLRPGNVRVRPGERVRQGQVIGTLGFTGDTTGPHLHFHLADANSLLGAEGVPFVFDRFTLLGRIDDMAQFGKAPWHAPMDLTPERRREWPGFNTVLAFGTVESLKPRQTRR</sequence>
<evidence type="ECO:0000259" key="1">
    <source>
        <dbReference type="Pfam" id="PF01551"/>
    </source>
</evidence>
<evidence type="ECO:0000313" key="2">
    <source>
        <dbReference type="EMBL" id="CUS46550.1"/>
    </source>
</evidence>
<gene>
    <name evidence="2" type="ORF">MGWOODY_Smn3239</name>
</gene>
<dbReference type="InterPro" id="IPR016047">
    <property type="entry name" value="M23ase_b-sheet_dom"/>
</dbReference>
<dbReference type="SUPFAM" id="SSF51261">
    <property type="entry name" value="Duplicated hybrid motif"/>
    <property type="match status" value="1"/>
</dbReference>
<organism evidence="2">
    <name type="scientific">hydrothermal vent metagenome</name>
    <dbReference type="NCBI Taxonomy" id="652676"/>
    <lineage>
        <taxon>unclassified sequences</taxon>
        <taxon>metagenomes</taxon>
        <taxon>ecological metagenomes</taxon>
    </lineage>
</organism>
<feature type="domain" description="M23ase beta-sheet core" evidence="1">
    <location>
        <begin position="237"/>
        <end position="331"/>
    </location>
</feature>
<reference evidence="2" key="1">
    <citation type="submission" date="2015-10" db="EMBL/GenBank/DDBJ databases">
        <authorList>
            <person name="Gilbert D.G."/>
        </authorList>
    </citation>
    <scope>NUCLEOTIDE SEQUENCE</scope>
</reference>
<dbReference type="EMBL" id="CZQE01000376">
    <property type="protein sequence ID" value="CUS46550.1"/>
    <property type="molecule type" value="Genomic_DNA"/>
</dbReference>
<dbReference type="PANTHER" id="PTHR21666:SF270">
    <property type="entry name" value="MUREIN HYDROLASE ACTIVATOR ENVC"/>
    <property type="match status" value="1"/>
</dbReference>
<accession>A0A160TMF0</accession>
<dbReference type="Gene3D" id="2.70.70.10">
    <property type="entry name" value="Glucose Permease (Domain IIA)"/>
    <property type="match status" value="1"/>
</dbReference>
<dbReference type="GO" id="GO:0004222">
    <property type="term" value="F:metalloendopeptidase activity"/>
    <property type="evidence" value="ECO:0007669"/>
    <property type="project" value="TreeGrafter"/>
</dbReference>
<dbReference type="InterPro" id="IPR050570">
    <property type="entry name" value="Cell_wall_metabolism_enzyme"/>
</dbReference>
<name>A0A160TMF0_9ZZZZ</name>
<dbReference type="Pfam" id="PF01551">
    <property type="entry name" value="Peptidase_M23"/>
    <property type="match status" value="1"/>
</dbReference>
<dbReference type="PANTHER" id="PTHR21666">
    <property type="entry name" value="PEPTIDASE-RELATED"/>
    <property type="match status" value="1"/>
</dbReference>
<protein>
    <submittedName>
        <fullName evidence="2">Secreted peptidase</fullName>
    </submittedName>
</protein>
<dbReference type="AlphaFoldDB" id="A0A160TMF0"/>
<dbReference type="InterPro" id="IPR011055">
    <property type="entry name" value="Dup_hybrid_motif"/>
</dbReference>